<feature type="transmembrane region" description="Helical" evidence="5">
    <location>
        <begin position="97"/>
        <end position="118"/>
    </location>
</feature>
<evidence type="ECO:0000256" key="2">
    <source>
        <dbReference type="ARBA" id="ARBA00022692"/>
    </source>
</evidence>
<organism evidence="7 8">
    <name type="scientific">Pseudoprimorskyibacter insulae</name>
    <dbReference type="NCBI Taxonomy" id="1695997"/>
    <lineage>
        <taxon>Bacteria</taxon>
        <taxon>Pseudomonadati</taxon>
        <taxon>Pseudomonadota</taxon>
        <taxon>Alphaproteobacteria</taxon>
        <taxon>Rhodobacterales</taxon>
        <taxon>Paracoccaceae</taxon>
        <taxon>Pseudoprimorskyibacter</taxon>
    </lineage>
</organism>
<dbReference type="AlphaFoldDB" id="A0A2R8AQY5"/>
<dbReference type="RefSeq" id="WP_245897771.1">
    <property type="nucleotide sequence ID" value="NZ_OMOJ01000001.1"/>
</dbReference>
<feature type="transmembrane region" description="Helical" evidence="5">
    <location>
        <begin position="293"/>
        <end position="312"/>
    </location>
</feature>
<evidence type="ECO:0000256" key="4">
    <source>
        <dbReference type="ARBA" id="ARBA00023136"/>
    </source>
</evidence>
<name>A0A2R8AQY5_9RHOB</name>
<evidence type="ECO:0000256" key="5">
    <source>
        <dbReference type="SAM" id="Phobius"/>
    </source>
</evidence>
<dbReference type="InterPro" id="IPR020846">
    <property type="entry name" value="MFS_dom"/>
</dbReference>
<dbReference type="CDD" id="cd17393">
    <property type="entry name" value="MFS_MosC_like"/>
    <property type="match status" value="1"/>
</dbReference>
<comment type="subcellular location">
    <subcellularLocation>
        <location evidence="1">Membrane</location>
        <topology evidence="1">Multi-pass membrane protein</topology>
    </subcellularLocation>
</comment>
<dbReference type="Proteomes" id="UP000244904">
    <property type="component" value="Unassembled WGS sequence"/>
</dbReference>
<dbReference type="PANTHER" id="PTHR23514">
    <property type="entry name" value="BYPASS OF STOP CODON PROTEIN 6"/>
    <property type="match status" value="1"/>
</dbReference>
<evidence type="ECO:0000259" key="6">
    <source>
        <dbReference type="PROSITE" id="PS50850"/>
    </source>
</evidence>
<feature type="transmembrane region" description="Helical" evidence="5">
    <location>
        <begin position="42"/>
        <end position="61"/>
    </location>
</feature>
<reference evidence="8" key="1">
    <citation type="submission" date="2018-03" db="EMBL/GenBank/DDBJ databases">
        <authorList>
            <person name="Rodrigo-Torres L."/>
            <person name="Arahal R. D."/>
            <person name="Lucena T."/>
        </authorList>
    </citation>
    <scope>NUCLEOTIDE SEQUENCE [LARGE SCALE GENOMIC DNA]</scope>
    <source>
        <strain evidence="8">CECT 8871</strain>
    </source>
</reference>
<protein>
    <submittedName>
        <fullName evidence="7">Inner membrane protein YbjJ</fullName>
    </submittedName>
</protein>
<dbReference type="PANTHER" id="PTHR23514:SF13">
    <property type="entry name" value="INNER MEMBRANE PROTEIN YBJJ"/>
    <property type="match status" value="1"/>
</dbReference>
<dbReference type="Pfam" id="PF07690">
    <property type="entry name" value="MFS_1"/>
    <property type="match status" value="1"/>
</dbReference>
<keyword evidence="3 5" id="KW-1133">Transmembrane helix</keyword>
<dbReference type="GO" id="GO:0022857">
    <property type="term" value="F:transmembrane transporter activity"/>
    <property type="evidence" value="ECO:0007669"/>
    <property type="project" value="InterPro"/>
</dbReference>
<evidence type="ECO:0000313" key="7">
    <source>
        <dbReference type="EMBL" id="SPF78496.1"/>
    </source>
</evidence>
<feature type="transmembrane region" description="Helical" evidence="5">
    <location>
        <begin position="73"/>
        <end position="91"/>
    </location>
</feature>
<keyword evidence="2 5" id="KW-0812">Transmembrane</keyword>
<dbReference type="SUPFAM" id="SSF103473">
    <property type="entry name" value="MFS general substrate transporter"/>
    <property type="match status" value="1"/>
</dbReference>
<feature type="transmembrane region" description="Helical" evidence="5">
    <location>
        <begin position="324"/>
        <end position="348"/>
    </location>
</feature>
<feature type="transmembrane region" description="Helical" evidence="5">
    <location>
        <begin position="192"/>
        <end position="216"/>
    </location>
</feature>
<proteinExistence type="predicted"/>
<keyword evidence="8" id="KW-1185">Reference proteome</keyword>
<evidence type="ECO:0000256" key="1">
    <source>
        <dbReference type="ARBA" id="ARBA00004141"/>
    </source>
</evidence>
<feature type="domain" description="Major facilitator superfamily (MFS) profile" evidence="6">
    <location>
        <begin position="202"/>
        <end position="379"/>
    </location>
</feature>
<feature type="transmembrane region" description="Helical" evidence="5">
    <location>
        <begin position="354"/>
        <end position="375"/>
    </location>
</feature>
<evidence type="ECO:0000313" key="8">
    <source>
        <dbReference type="Proteomes" id="UP000244904"/>
    </source>
</evidence>
<dbReference type="Gene3D" id="1.20.1250.20">
    <property type="entry name" value="MFS general substrate transporter like domains"/>
    <property type="match status" value="2"/>
</dbReference>
<dbReference type="GO" id="GO:0016020">
    <property type="term" value="C:membrane"/>
    <property type="evidence" value="ECO:0007669"/>
    <property type="project" value="UniProtKB-SubCell"/>
</dbReference>
<dbReference type="PROSITE" id="PS50850">
    <property type="entry name" value="MFS"/>
    <property type="match status" value="1"/>
</dbReference>
<feature type="transmembrane region" description="Helical" evidence="5">
    <location>
        <begin position="130"/>
        <end position="153"/>
    </location>
</feature>
<keyword evidence="4 5" id="KW-0472">Membrane</keyword>
<accession>A0A2R8AQY5</accession>
<gene>
    <name evidence="7" type="primary">ybjJ</name>
    <name evidence="7" type="ORF">PRI8871_01100</name>
</gene>
<feature type="transmembrane region" description="Helical" evidence="5">
    <location>
        <begin position="159"/>
        <end position="180"/>
    </location>
</feature>
<dbReference type="InterPro" id="IPR011701">
    <property type="entry name" value="MFS"/>
</dbReference>
<sequence>MTPFLTPRLAVSAMFFLNGALFGIWASRIPTIKDSLTLSHGQLGLCLLFMSLGAMVAFPVAGHLTDRKGAATVTKLLAVLYAVGLLLLPLAGNMPMLMLLIVFFGATHGGMDVAMNAWGADVERKMGKPIMTSFHAMFSLGAGLGAGSGYLALSVSMPVLTHFALAGTITTVACFALARAPWKDTPGAAGGAGPVFAFPKGALVLVGFVAFCSSIGEGAMADWSAVYLTGPADVSQQMAALGYASFSVTMVAMRLIGDRVIQAFGSVATARFGGLSAACGAALVASVPAFGPALAGFALMGVGYAVVVPLAFSRAANDPNTAPGRAIASVATLGYGGTLLGPAIIGFVAELTSLRVSFALLAVLALTLSSLAGVLRVRD</sequence>
<feature type="transmembrane region" description="Helical" evidence="5">
    <location>
        <begin position="236"/>
        <end position="256"/>
    </location>
</feature>
<evidence type="ECO:0000256" key="3">
    <source>
        <dbReference type="ARBA" id="ARBA00022989"/>
    </source>
</evidence>
<dbReference type="EMBL" id="OMOJ01000001">
    <property type="protein sequence ID" value="SPF78496.1"/>
    <property type="molecule type" value="Genomic_DNA"/>
</dbReference>
<dbReference type="InterPro" id="IPR036259">
    <property type="entry name" value="MFS_trans_sf"/>
</dbReference>
<dbReference type="InterPro" id="IPR051788">
    <property type="entry name" value="MFS_Transporter"/>
</dbReference>
<feature type="transmembrane region" description="Helical" evidence="5">
    <location>
        <begin position="268"/>
        <end position="287"/>
    </location>
</feature>